<evidence type="ECO:0000256" key="1">
    <source>
        <dbReference type="SAM" id="Phobius"/>
    </source>
</evidence>
<feature type="transmembrane region" description="Helical" evidence="1">
    <location>
        <begin position="45"/>
        <end position="63"/>
    </location>
</feature>
<comment type="caution">
    <text evidence="2">The sequence shown here is derived from an EMBL/GenBank/DDBJ whole genome shotgun (WGS) entry which is preliminary data.</text>
</comment>
<organism evidence="2 3">
    <name type="scientific">Candidatus Cryptobacteroides avicola</name>
    <dbReference type="NCBI Taxonomy" id="2840757"/>
    <lineage>
        <taxon>Bacteria</taxon>
        <taxon>Pseudomonadati</taxon>
        <taxon>Bacteroidota</taxon>
        <taxon>Bacteroidia</taxon>
        <taxon>Bacteroidales</taxon>
        <taxon>Candidatus Cryptobacteroides</taxon>
    </lineage>
</organism>
<sequence length="129" mass="14484">MDQKKAKITYIISTAIYAALFLFGLGMTYYSQFIDTDRFTLAGQTLYWIVMMTGPLGIAYNLKAMLGQTPLTRRIALGVQIFVIVCCAFWLTDMYFLIDGKPDVFSQAATWLFTVAAVNRLVGILTGRK</sequence>
<feature type="transmembrane region" description="Helical" evidence="1">
    <location>
        <begin position="104"/>
        <end position="122"/>
    </location>
</feature>
<accession>A0A940IHV7</accession>
<dbReference type="Proteomes" id="UP000725002">
    <property type="component" value="Unassembled WGS sequence"/>
</dbReference>
<gene>
    <name evidence="2" type="ORF">IAB75_07095</name>
</gene>
<dbReference type="AlphaFoldDB" id="A0A940IHV7"/>
<dbReference type="EMBL" id="JADILV010000047">
    <property type="protein sequence ID" value="MBO8483862.1"/>
    <property type="molecule type" value="Genomic_DNA"/>
</dbReference>
<reference evidence="2" key="2">
    <citation type="journal article" date="2021" name="PeerJ">
        <title>Extensive microbial diversity within the chicken gut microbiome revealed by metagenomics and culture.</title>
        <authorList>
            <person name="Gilroy R."/>
            <person name="Ravi A."/>
            <person name="Getino M."/>
            <person name="Pursley I."/>
            <person name="Horton D.L."/>
            <person name="Alikhan N.F."/>
            <person name="Baker D."/>
            <person name="Gharbi K."/>
            <person name="Hall N."/>
            <person name="Watson M."/>
            <person name="Adriaenssens E.M."/>
            <person name="Foster-Nyarko E."/>
            <person name="Jarju S."/>
            <person name="Secka A."/>
            <person name="Antonio M."/>
            <person name="Oren A."/>
            <person name="Chaudhuri R.R."/>
            <person name="La Ragione R."/>
            <person name="Hildebrand F."/>
            <person name="Pallen M.J."/>
        </authorList>
    </citation>
    <scope>NUCLEOTIDE SEQUENCE</scope>
    <source>
        <strain evidence="2">G3-8215</strain>
    </source>
</reference>
<keyword evidence="1" id="KW-0472">Membrane</keyword>
<proteinExistence type="predicted"/>
<keyword evidence="1" id="KW-0812">Transmembrane</keyword>
<protein>
    <submittedName>
        <fullName evidence="2">Uncharacterized protein</fullName>
    </submittedName>
</protein>
<feature type="transmembrane region" description="Helical" evidence="1">
    <location>
        <begin position="75"/>
        <end position="98"/>
    </location>
</feature>
<evidence type="ECO:0000313" key="2">
    <source>
        <dbReference type="EMBL" id="MBO8483862.1"/>
    </source>
</evidence>
<evidence type="ECO:0000313" key="3">
    <source>
        <dbReference type="Proteomes" id="UP000725002"/>
    </source>
</evidence>
<feature type="transmembrane region" description="Helical" evidence="1">
    <location>
        <begin position="12"/>
        <end position="33"/>
    </location>
</feature>
<reference evidence="2" key="1">
    <citation type="submission" date="2020-10" db="EMBL/GenBank/DDBJ databases">
        <authorList>
            <person name="Gilroy R."/>
        </authorList>
    </citation>
    <scope>NUCLEOTIDE SEQUENCE</scope>
    <source>
        <strain evidence="2">G3-8215</strain>
    </source>
</reference>
<keyword evidence="1" id="KW-1133">Transmembrane helix</keyword>
<name>A0A940IHV7_9BACT</name>